<feature type="site" description="Essential for degradation by Lon protease" evidence="6">
    <location>
        <position position="202"/>
    </location>
</feature>
<dbReference type="NCBIfam" id="TIGR00623">
    <property type="entry name" value="SOS_SulA_coli"/>
    <property type="match status" value="1"/>
</dbReference>
<dbReference type="InterPro" id="IPR004596">
    <property type="entry name" value="Cell_div_suppressor_SulA"/>
</dbReference>
<dbReference type="GO" id="GO:0051782">
    <property type="term" value="P:negative regulation of cell division"/>
    <property type="evidence" value="ECO:0007669"/>
    <property type="project" value="UniProtKB-UniRule"/>
</dbReference>
<reference evidence="8" key="1">
    <citation type="submission" date="2015-01" db="EMBL/GenBank/DDBJ databases">
        <authorList>
            <person name="Paterson Steve"/>
        </authorList>
    </citation>
    <scope>NUCLEOTIDE SEQUENCE [LARGE SCALE GENOMIC DNA]</scope>
    <source>
        <strain evidence="8">OBR1</strain>
    </source>
</reference>
<dbReference type="Gene3D" id="3.40.50.300">
    <property type="entry name" value="P-loop containing nucleotide triphosphate hydrolases"/>
    <property type="match status" value="1"/>
</dbReference>
<dbReference type="Proteomes" id="UP000044377">
    <property type="component" value="Unassembled WGS sequence"/>
</dbReference>
<dbReference type="GO" id="GO:0000917">
    <property type="term" value="P:division septum assembly"/>
    <property type="evidence" value="ECO:0007669"/>
    <property type="project" value="UniProtKB-KW"/>
</dbReference>
<feature type="region of interest" description="FtsZ binding" evidence="6">
    <location>
        <begin position="139"/>
        <end position="145"/>
    </location>
</feature>
<comment type="caution">
    <text evidence="6">Lacks conserved residue(s) required for the propagation of feature annotation.</text>
</comment>
<accession>A0A0G4JZS6</accession>
<comment type="PTM">
    <text evidence="6">Is rapidly cleaved and degraded by the Lon protease once DNA damage is repaired.</text>
</comment>
<comment type="induction">
    <text evidence="6">By DNA damage, as part of the SOS response.</text>
</comment>
<dbReference type="InterPro" id="IPR027417">
    <property type="entry name" value="P-loop_NTPase"/>
</dbReference>
<dbReference type="GO" id="GO:0006281">
    <property type="term" value="P:DNA repair"/>
    <property type="evidence" value="ECO:0007669"/>
    <property type="project" value="TreeGrafter"/>
</dbReference>
<dbReference type="PANTHER" id="PTHR35369">
    <property type="entry name" value="BLR3025 PROTEIN-RELATED"/>
    <property type="match status" value="1"/>
</dbReference>
<dbReference type="EMBL" id="CGIG01000001">
    <property type="protein sequence ID" value="CPR19273.1"/>
    <property type="molecule type" value="Genomic_DNA"/>
</dbReference>
<proteinExistence type="evidence at transcript level"/>
<evidence type="ECO:0000313" key="7">
    <source>
        <dbReference type="EMBL" id="CPR19273.1"/>
    </source>
</evidence>
<dbReference type="HAMAP" id="MF_01179">
    <property type="entry name" value="SulA"/>
    <property type="match status" value="1"/>
</dbReference>
<dbReference type="STRING" id="1109412.BN1221_03673c"/>
<evidence type="ECO:0000313" key="8">
    <source>
        <dbReference type="Proteomes" id="UP000044377"/>
    </source>
</evidence>
<protein>
    <recommendedName>
        <fullName evidence="6">Cell division inhibitor SulA</fullName>
    </recommendedName>
</protein>
<keyword evidence="8" id="KW-1185">Reference proteome</keyword>
<organism evidence="7 8">
    <name type="scientific">Brenneria goodwinii</name>
    <dbReference type="NCBI Taxonomy" id="1109412"/>
    <lineage>
        <taxon>Bacteria</taxon>
        <taxon>Pseudomonadati</taxon>
        <taxon>Pseudomonadota</taxon>
        <taxon>Gammaproteobacteria</taxon>
        <taxon>Enterobacterales</taxon>
        <taxon>Pectobacteriaceae</taxon>
        <taxon>Brenneria</taxon>
    </lineage>
</organism>
<evidence type="ECO:0000256" key="3">
    <source>
        <dbReference type="ARBA" id="ARBA00023210"/>
    </source>
</evidence>
<comment type="subunit">
    <text evidence="6">Interacts with FtsZ.</text>
</comment>
<comment type="similarity">
    <text evidence="6">Belongs to the SulA family.</text>
</comment>
<sequence length="202" mass="22789">MHAEYAKRFEKIRLIFTRAKDTVYPYSILGGELIMRPLPHHSYHAHSSPFSGNPLAAASSISCGGVISEIVYNADQPIVAHLLLPLLQQLGAQSRWLLWLSPQQKLSRPWLQQSGLPLDKSVQLNHINPLFTVDAMEKALLTGNYSAVLCWLPDDLTEEEKVRLRLAAQSGNTYGFIMRPENTNRGAHRLFSSLKIHPILYH</sequence>
<dbReference type="AlphaFoldDB" id="A0A0G4JZS6"/>
<dbReference type="PANTHER" id="PTHR35369:SF4">
    <property type="entry name" value="CELL DIVISION INHIBITOR SULA"/>
    <property type="match status" value="1"/>
</dbReference>
<evidence type="ECO:0000256" key="4">
    <source>
        <dbReference type="ARBA" id="ARBA00023236"/>
    </source>
</evidence>
<dbReference type="GO" id="GO:0009432">
    <property type="term" value="P:SOS response"/>
    <property type="evidence" value="ECO:0007669"/>
    <property type="project" value="UniProtKB-UniRule"/>
</dbReference>
<gene>
    <name evidence="6" type="primary">sulA</name>
    <name evidence="7" type="ORF">BN1221_03673c</name>
</gene>
<evidence type="ECO:0000256" key="1">
    <source>
        <dbReference type="ARBA" id="ARBA00022618"/>
    </source>
</evidence>
<dbReference type="Pfam" id="PF03846">
    <property type="entry name" value="SulA"/>
    <property type="match status" value="1"/>
</dbReference>
<comment type="function">
    <text evidence="6">Component of the SOS system and an inhibitor of cell division. Accumulation of SulA causes rapid cessation of cell division and the appearance of long, non-septate filaments. In the presence of GTP, binds a polymerization-competent form of FtsZ in a 1:1 ratio, thus inhibiting FtsZ polymerization and therefore preventing it from participating in the assembly of the Z ring. This mechanism prevents the premature segregation of damaged DNA to daughter cells during cell division.</text>
</comment>
<dbReference type="InterPro" id="IPR047696">
    <property type="entry name" value="SulA_enterobact"/>
</dbReference>
<keyword evidence="1 6" id="KW-0132">Cell division</keyword>
<keyword evidence="3 6" id="KW-0717">Septation</keyword>
<name>A0A0G4JZS6_9GAMM</name>
<keyword evidence="2 6" id="KW-0227">DNA damage</keyword>
<dbReference type="InterPro" id="IPR050356">
    <property type="entry name" value="SulA_CellDiv_inhibitor"/>
</dbReference>
<evidence type="ECO:0000256" key="6">
    <source>
        <dbReference type="HAMAP-Rule" id="MF_01179"/>
    </source>
</evidence>
<evidence type="ECO:0000256" key="2">
    <source>
        <dbReference type="ARBA" id="ARBA00022763"/>
    </source>
</evidence>
<evidence type="ECO:0000256" key="5">
    <source>
        <dbReference type="ARBA" id="ARBA00023306"/>
    </source>
</evidence>
<dbReference type="SUPFAM" id="SSF52540">
    <property type="entry name" value="P-loop containing nucleoside triphosphate hydrolases"/>
    <property type="match status" value="1"/>
</dbReference>
<keyword evidence="5 6" id="KW-0131">Cell cycle</keyword>
<dbReference type="NCBIfam" id="NF007892">
    <property type="entry name" value="PRK10595.1"/>
    <property type="match status" value="1"/>
</dbReference>
<keyword evidence="4 6" id="KW-0742">SOS response</keyword>